<gene>
    <name evidence="1" type="ORF">CRE_19124</name>
</gene>
<accession>E3MJF6</accession>
<dbReference type="eggNOG" id="ENOG502TIKF">
    <property type="taxonomic scope" value="Eukaryota"/>
</dbReference>
<dbReference type="EMBL" id="DS268450">
    <property type="protein sequence ID" value="EFP03652.1"/>
    <property type="molecule type" value="Genomic_DNA"/>
</dbReference>
<dbReference type="Proteomes" id="UP000008281">
    <property type="component" value="Unassembled WGS sequence"/>
</dbReference>
<dbReference type="InParanoid" id="E3MJF6"/>
<sequence length="459" mass="53226">MRCNTVAPSVPSDLRLADVAKFIPSDVVTKKSTFDNVPLAERSAKRKPKQYSISLCKDISEVKMEFENTSNYHSWKIMEHSLLNSWSSPLFASGTPSTTNTESLFGILSTKNIMLHTVKFVEALRVICPGSIHTVTIDSGLFNTNDAFFQTTENIDILRGCKILHIGDLTDENVEKIKKCKNRPKCDWFLRNFIVAEELIVHDIYYNQNLNAHEIENLDKIDITRKTMRPNEILKCQASEARIGLREFSHDNMNELIVGWLSTSSTSLHRLSLWIENLDEWNVRSLFKGLVHYSSDEKCCILTEGTKNDYCKACTMQTFETVGIDFRRHDGACATLFFSTGTYYTFALVFIYPGESTDEHWWKYSPIIEKGEAMKNEFYKNYRESGPEVPAHEESYPSSLFSYARRSFNKMRTIERLQASLKNWEFYSLRRTYYNVTRIESKWHEGIKERKKYGYLALQ</sequence>
<dbReference type="OMA" id="ESKWHEG"/>
<dbReference type="KEGG" id="crq:GCK72_025478"/>
<evidence type="ECO:0000313" key="1">
    <source>
        <dbReference type="EMBL" id="EFP03652.1"/>
    </source>
</evidence>
<evidence type="ECO:0000313" key="2">
    <source>
        <dbReference type="Proteomes" id="UP000008281"/>
    </source>
</evidence>
<dbReference type="RefSeq" id="XP_003103681.2">
    <property type="nucleotide sequence ID" value="XM_003103633.2"/>
</dbReference>
<dbReference type="HOGENOM" id="CLU_694918_0_0_1"/>
<reference evidence="1" key="1">
    <citation type="submission" date="2007-07" db="EMBL/GenBank/DDBJ databases">
        <title>PCAP assembly of the Caenorhabditis remanei genome.</title>
        <authorList>
            <consortium name="The Caenorhabditis remanei Sequencing Consortium"/>
            <person name="Wilson R.K."/>
        </authorList>
    </citation>
    <scope>NUCLEOTIDE SEQUENCE [LARGE SCALE GENOMIC DNA]</scope>
    <source>
        <strain evidence="1">PB4641</strain>
    </source>
</reference>
<proteinExistence type="predicted"/>
<keyword evidence="2" id="KW-1185">Reference proteome</keyword>
<dbReference type="GeneID" id="9802693"/>
<protein>
    <submittedName>
        <fullName evidence="1">Uncharacterized protein</fullName>
    </submittedName>
</protein>
<dbReference type="CTD" id="9802693"/>
<organism evidence="2">
    <name type="scientific">Caenorhabditis remanei</name>
    <name type="common">Caenorhabditis vulgaris</name>
    <dbReference type="NCBI Taxonomy" id="31234"/>
    <lineage>
        <taxon>Eukaryota</taxon>
        <taxon>Metazoa</taxon>
        <taxon>Ecdysozoa</taxon>
        <taxon>Nematoda</taxon>
        <taxon>Chromadorea</taxon>
        <taxon>Rhabditida</taxon>
        <taxon>Rhabditina</taxon>
        <taxon>Rhabditomorpha</taxon>
        <taxon>Rhabditoidea</taxon>
        <taxon>Rhabditidae</taxon>
        <taxon>Peloderinae</taxon>
        <taxon>Caenorhabditis</taxon>
    </lineage>
</organism>
<name>E3MJF6_CAERE</name>
<dbReference type="AlphaFoldDB" id="E3MJF6"/>